<feature type="transmembrane region" description="Helical" evidence="1">
    <location>
        <begin position="168"/>
        <end position="188"/>
    </location>
</feature>
<dbReference type="GO" id="GO:0000271">
    <property type="term" value="P:polysaccharide biosynthetic process"/>
    <property type="evidence" value="ECO:0007669"/>
    <property type="project" value="TreeGrafter"/>
</dbReference>
<dbReference type="PANTHER" id="PTHR23028:SF53">
    <property type="entry name" value="ACYL_TRANSF_3 DOMAIN-CONTAINING PROTEIN"/>
    <property type="match status" value="1"/>
</dbReference>
<feature type="transmembrane region" description="Helical" evidence="1">
    <location>
        <begin position="325"/>
        <end position="343"/>
    </location>
</feature>
<keyword evidence="3" id="KW-0012">Acyltransferase</keyword>
<dbReference type="STRING" id="1070870.SAMN05444351_0211"/>
<feature type="transmembrane region" description="Helical" evidence="1">
    <location>
        <begin position="194"/>
        <end position="217"/>
    </location>
</feature>
<dbReference type="AlphaFoldDB" id="A0A1M5D3X1"/>
<keyword evidence="1" id="KW-0812">Transmembrane</keyword>
<feature type="domain" description="Acyltransferase 3" evidence="2">
    <location>
        <begin position="20"/>
        <end position="343"/>
    </location>
</feature>
<evidence type="ECO:0000259" key="2">
    <source>
        <dbReference type="Pfam" id="PF01757"/>
    </source>
</evidence>
<dbReference type="Proteomes" id="UP000184471">
    <property type="component" value="Unassembled WGS sequence"/>
</dbReference>
<keyword evidence="4" id="KW-1185">Reference proteome</keyword>
<dbReference type="PANTHER" id="PTHR23028">
    <property type="entry name" value="ACETYLTRANSFERASE"/>
    <property type="match status" value="1"/>
</dbReference>
<gene>
    <name evidence="3" type="ORF">SAMN05444351_0211</name>
</gene>
<feature type="transmembrane region" description="Helical" evidence="1">
    <location>
        <begin position="21"/>
        <end position="40"/>
    </location>
</feature>
<dbReference type="Pfam" id="PF01757">
    <property type="entry name" value="Acyl_transf_3"/>
    <property type="match status" value="1"/>
</dbReference>
<feature type="transmembrane region" description="Helical" evidence="1">
    <location>
        <begin position="254"/>
        <end position="273"/>
    </location>
</feature>
<evidence type="ECO:0000256" key="1">
    <source>
        <dbReference type="SAM" id="Phobius"/>
    </source>
</evidence>
<feature type="transmembrane region" description="Helical" evidence="1">
    <location>
        <begin position="131"/>
        <end position="156"/>
    </location>
</feature>
<dbReference type="GO" id="GO:0016747">
    <property type="term" value="F:acyltransferase activity, transferring groups other than amino-acyl groups"/>
    <property type="evidence" value="ECO:0007669"/>
    <property type="project" value="InterPro"/>
</dbReference>
<dbReference type="InterPro" id="IPR002656">
    <property type="entry name" value="Acyl_transf_3_dom"/>
</dbReference>
<keyword evidence="1" id="KW-0472">Membrane</keyword>
<dbReference type="EMBL" id="FQVX01000001">
    <property type="protein sequence ID" value="SHF61678.1"/>
    <property type="molecule type" value="Genomic_DNA"/>
</dbReference>
<sequence>MDVPAEARSGDPAPVRSRLDSLTGLRFFAALAVFALHSLSFGQHTWAIAVFTAGTTGVSFFFIVSGFVMSWTARPGDTARAFYQRRFARIYPAYAVAWALSIAFIVVDGRRPAAVDLLPLTLIQSWVPSEAVYWAANAVFWTLSCEAFFYLVFPVLHRFVARWRSSRLAIALAVALLTIEVVAVIGFLVGDGPISRWFVTVFPVTRLLEFFVGMLLGTLAVRGVRWRPPAPAVLALVAVAFLAANHVPQSFRDVAVTAVPFALLVWTAAQWDITQRRSLLRWRPVVLLGAWSYAFYLVHTLAMRAAFEVLDRAGWEKESLQGGPLLVAVLGALLLALLAAYALHRVVEVPMERLLRPRAAARR</sequence>
<proteinExistence type="predicted"/>
<dbReference type="InterPro" id="IPR050879">
    <property type="entry name" value="Acyltransferase_3"/>
</dbReference>
<keyword evidence="3" id="KW-0808">Transferase</keyword>
<name>A0A1M5D3X1_9ACTN</name>
<feature type="transmembrane region" description="Helical" evidence="1">
    <location>
        <begin position="229"/>
        <end position="248"/>
    </location>
</feature>
<keyword evidence="3" id="KW-0378">Hydrolase</keyword>
<feature type="transmembrane region" description="Helical" evidence="1">
    <location>
        <begin position="46"/>
        <end position="69"/>
    </location>
</feature>
<feature type="transmembrane region" description="Helical" evidence="1">
    <location>
        <begin position="285"/>
        <end position="305"/>
    </location>
</feature>
<protein>
    <submittedName>
        <fullName evidence="3">Peptidoglycan/LPS O-acetylase OafA/YrhL, contains acyltransferase and SGNH-hydrolase domains</fullName>
    </submittedName>
</protein>
<reference evidence="3 4" key="1">
    <citation type="submission" date="2016-11" db="EMBL/GenBank/DDBJ databases">
        <authorList>
            <person name="Jaros S."/>
            <person name="Januszkiewicz K."/>
            <person name="Wedrychowicz H."/>
        </authorList>
    </citation>
    <scope>NUCLEOTIDE SEQUENCE [LARGE SCALE GENOMIC DNA]</scope>
    <source>
        <strain evidence="3 4">DSM 45408</strain>
    </source>
</reference>
<evidence type="ECO:0000313" key="3">
    <source>
        <dbReference type="EMBL" id="SHF61678.1"/>
    </source>
</evidence>
<evidence type="ECO:0000313" key="4">
    <source>
        <dbReference type="Proteomes" id="UP000184471"/>
    </source>
</evidence>
<dbReference type="GO" id="GO:0016020">
    <property type="term" value="C:membrane"/>
    <property type="evidence" value="ECO:0007669"/>
    <property type="project" value="TreeGrafter"/>
</dbReference>
<feature type="transmembrane region" description="Helical" evidence="1">
    <location>
        <begin position="90"/>
        <end position="107"/>
    </location>
</feature>
<dbReference type="GO" id="GO:0016787">
    <property type="term" value="F:hydrolase activity"/>
    <property type="evidence" value="ECO:0007669"/>
    <property type="project" value="UniProtKB-KW"/>
</dbReference>
<organism evidence="3 4">
    <name type="scientific">Geodermatophilus nigrescens</name>
    <dbReference type="NCBI Taxonomy" id="1070870"/>
    <lineage>
        <taxon>Bacteria</taxon>
        <taxon>Bacillati</taxon>
        <taxon>Actinomycetota</taxon>
        <taxon>Actinomycetes</taxon>
        <taxon>Geodermatophilales</taxon>
        <taxon>Geodermatophilaceae</taxon>
        <taxon>Geodermatophilus</taxon>
    </lineage>
</organism>
<accession>A0A1M5D3X1</accession>
<keyword evidence="1" id="KW-1133">Transmembrane helix</keyword>